<comment type="subcellular location">
    <subcellularLocation>
        <location evidence="1">Mitochondrion</location>
    </subcellularLocation>
</comment>
<protein>
    <recommendedName>
        <fullName evidence="7">Small ribosomal subunit protein uS7m</fullName>
    </recommendedName>
</protein>
<keyword evidence="5 8" id="KW-0687">Ribonucleoprotein</keyword>
<comment type="similarity">
    <text evidence="2 8">Belongs to the universal ribosomal protein uS7 family.</text>
</comment>
<dbReference type="PIRSF" id="PIRSF002122">
    <property type="entry name" value="RPS7p_RPS7a_RPS5e_RPS7o"/>
    <property type="match status" value="1"/>
</dbReference>
<dbReference type="SUPFAM" id="SSF47973">
    <property type="entry name" value="Ribosomal protein S7"/>
    <property type="match status" value="1"/>
</dbReference>
<proteinExistence type="inferred from homology"/>
<dbReference type="Pfam" id="PF00177">
    <property type="entry name" value="Ribosomal_S7"/>
    <property type="match status" value="1"/>
</dbReference>
<accession>A0A1E3QL67</accession>
<dbReference type="GO" id="GO:0005763">
    <property type="term" value="C:mitochondrial small ribosomal subunit"/>
    <property type="evidence" value="ECO:0007669"/>
    <property type="project" value="EnsemblFungi"/>
</dbReference>
<dbReference type="InterPro" id="IPR036823">
    <property type="entry name" value="Ribosomal_uS7_dom_sf"/>
</dbReference>
<feature type="domain" description="Small ribosomal subunit protein uS7" evidence="9">
    <location>
        <begin position="92"/>
        <end position="234"/>
    </location>
</feature>
<reference evidence="11" key="1">
    <citation type="submission" date="2016-05" db="EMBL/GenBank/DDBJ databases">
        <title>Comparative genomics of biotechnologically important yeasts.</title>
        <authorList>
            <consortium name="DOE Joint Genome Institute"/>
            <person name="Riley R."/>
            <person name="Haridas S."/>
            <person name="Wolfe K.H."/>
            <person name="Lopes M.R."/>
            <person name="Hittinger C.T."/>
            <person name="Goker M."/>
            <person name="Salamov A."/>
            <person name="Wisecaver J."/>
            <person name="Long T.M."/>
            <person name="Aerts A.L."/>
            <person name="Barry K."/>
            <person name="Choi C."/>
            <person name="Clum A."/>
            <person name="Coughlan A.Y."/>
            <person name="Deshpande S."/>
            <person name="Douglass A.P."/>
            <person name="Hanson S.J."/>
            <person name="Klenk H.-P."/>
            <person name="Labutti K."/>
            <person name="Lapidus A."/>
            <person name="Lindquist E."/>
            <person name="Lipzen A."/>
            <person name="Meier-Kolthoff J.P."/>
            <person name="Ohm R.A."/>
            <person name="Otillar R.P."/>
            <person name="Pangilinan J."/>
            <person name="Peng Y."/>
            <person name="Rokas A."/>
            <person name="Rosa C.A."/>
            <person name="Scheuner C."/>
            <person name="Sibirny A.A."/>
            <person name="Slot J.C."/>
            <person name="Stielow J.B."/>
            <person name="Sun H."/>
            <person name="Kurtzman C.P."/>
            <person name="Blackwell M."/>
            <person name="Grigoriev I.V."/>
            <person name="Jeffries T.W."/>
        </authorList>
    </citation>
    <scope>NUCLEOTIDE SEQUENCE [LARGE SCALE GENOMIC DNA]</scope>
    <source>
        <strain evidence="11">NRRL Y-12698</strain>
    </source>
</reference>
<keyword evidence="11" id="KW-1185">Reference proteome</keyword>
<dbReference type="EMBL" id="KV454435">
    <property type="protein sequence ID" value="ODQ78358.1"/>
    <property type="molecule type" value="Genomic_DNA"/>
</dbReference>
<dbReference type="InterPro" id="IPR047988">
    <property type="entry name" value="Ribosomal_uS7m_fungi"/>
</dbReference>
<dbReference type="OrthoDB" id="9972728at2759"/>
<keyword evidence="3 8" id="KW-0689">Ribosomal protein</keyword>
<dbReference type="GO" id="GO:0003723">
    <property type="term" value="F:RNA binding"/>
    <property type="evidence" value="ECO:0007669"/>
    <property type="project" value="InterPro"/>
</dbReference>
<keyword evidence="4" id="KW-0496">Mitochondrion</keyword>
<dbReference type="GO" id="GO:0003735">
    <property type="term" value="F:structural constituent of ribosome"/>
    <property type="evidence" value="ECO:0007669"/>
    <property type="project" value="EnsemblFungi"/>
</dbReference>
<dbReference type="RefSeq" id="XP_018983686.1">
    <property type="nucleotide sequence ID" value="XM_019131924.1"/>
</dbReference>
<sequence length="240" mass="27410">MSLFFKSVRLLPLVRVTQVPARAVFAARFQSIQPLKAEAKVETLEQEYDRWIADVKAAREIVQANPPGLMENERLEEAVGWKPSEAQLEEFEKVRELPIPARDDPVITHVTNMIMKNGKKALAEKILSRALYMVYLKLRKDPVEVLKKCIEDLAPLMVVKSFKTGFAKKLNVPVPLKKRQRQRLAISWILEGAVKRNSHEYAVKLGEEIVAVSQGRGSGYDKRTLIHKSSISHRSYIKLR</sequence>
<evidence type="ECO:0000313" key="10">
    <source>
        <dbReference type="EMBL" id="ODQ78358.1"/>
    </source>
</evidence>
<dbReference type="GO" id="GO:0006412">
    <property type="term" value="P:translation"/>
    <property type="evidence" value="ECO:0007669"/>
    <property type="project" value="InterPro"/>
</dbReference>
<evidence type="ECO:0000256" key="6">
    <source>
        <dbReference type="ARBA" id="ARBA00037226"/>
    </source>
</evidence>
<dbReference type="InterPro" id="IPR020606">
    <property type="entry name" value="Ribosomal_uS7_CS"/>
</dbReference>
<dbReference type="STRING" id="984486.A0A1E3QL67"/>
<evidence type="ECO:0000256" key="2">
    <source>
        <dbReference type="ARBA" id="ARBA00007151"/>
    </source>
</evidence>
<dbReference type="AlphaFoldDB" id="A0A1E3QL67"/>
<comment type="function">
    <text evidence="6">Component of the mitochondrial ribosome (mitoribosome), a dedicated translation machinery responsible for the synthesis of mitochondrial genome-encoded proteins, including at least some of the essential transmembrane subunits of the mitochondrial respiratory chain. The mitoribosomes are attached to the mitochondrial inner membrane and translation products are cotranslationally integrated into the membrane.</text>
</comment>
<evidence type="ECO:0000259" key="9">
    <source>
        <dbReference type="Pfam" id="PF00177"/>
    </source>
</evidence>
<dbReference type="Gene3D" id="1.10.455.10">
    <property type="entry name" value="Ribosomal protein S7 domain"/>
    <property type="match status" value="1"/>
</dbReference>
<evidence type="ECO:0000256" key="3">
    <source>
        <dbReference type="ARBA" id="ARBA00022980"/>
    </source>
</evidence>
<dbReference type="InterPro" id="IPR023798">
    <property type="entry name" value="Ribosomal_uS7_dom"/>
</dbReference>
<organism evidence="10 11">
    <name type="scientific">Babjeviella inositovora NRRL Y-12698</name>
    <dbReference type="NCBI Taxonomy" id="984486"/>
    <lineage>
        <taxon>Eukaryota</taxon>
        <taxon>Fungi</taxon>
        <taxon>Dikarya</taxon>
        <taxon>Ascomycota</taxon>
        <taxon>Saccharomycotina</taxon>
        <taxon>Pichiomycetes</taxon>
        <taxon>Serinales incertae sedis</taxon>
        <taxon>Babjeviella</taxon>
    </lineage>
</organism>
<evidence type="ECO:0000256" key="5">
    <source>
        <dbReference type="ARBA" id="ARBA00023274"/>
    </source>
</evidence>
<dbReference type="PANTHER" id="PTHR11205">
    <property type="entry name" value="RIBOSOMAL PROTEIN S7"/>
    <property type="match status" value="1"/>
</dbReference>
<dbReference type="CDD" id="cd14868">
    <property type="entry name" value="uS7_Mitochondria_Fungi"/>
    <property type="match status" value="1"/>
</dbReference>
<gene>
    <name evidence="10" type="ORF">BABINDRAFT_39378</name>
</gene>
<evidence type="ECO:0000256" key="7">
    <source>
        <dbReference type="ARBA" id="ARBA00039306"/>
    </source>
</evidence>
<evidence type="ECO:0000313" key="11">
    <source>
        <dbReference type="Proteomes" id="UP000094336"/>
    </source>
</evidence>
<dbReference type="InterPro" id="IPR000235">
    <property type="entry name" value="Ribosomal_uS7"/>
</dbReference>
<dbReference type="GeneID" id="30149777"/>
<evidence type="ECO:0000256" key="4">
    <source>
        <dbReference type="ARBA" id="ARBA00023128"/>
    </source>
</evidence>
<dbReference type="Proteomes" id="UP000094336">
    <property type="component" value="Unassembled WGS sequence"/>
</dbReference>
<evidence type="ECO:0000256" key="8">
    <source>
        <dbReference type="RuleBase" id="RU003619"/>
    </source>
</evidence>
<name>A0A1E3QL67_9ASCO</name>
<evidence type="ECO:0000256" key="1">
    <source>
        <dbReference type="ARBA" id="ARBA00004173"/>
    </source>
</evidence>
<dbReference type="PROSITE" id="PS00052">
    <property type="entry name" value="RIBOSOMAL_S7"/>
    <property type="match status" value="1"/>
</dbReference>
<dbReference type="FunFam" id="1.10.455.10:FF:000006">
    <property type="entry name" value="37S ribosomal protein S7, mitochondrial"/>
    <property type="match status" value="1"/>
</dbReference>